<reference evidence="2 3" key="1">
    <citation type="submission" date="2017-01" db="EMBL/GenBank/DDBJ databases">
        <title>The complete genome sequence of a sulfur-oxidizing marine bacterium Thioclava sp. 25B10_4T.</title>
        <authorList>
            <person name="Liu Y."/>
            <person name="Lai Q."/>
            <person name="Shao Z."/>
        </authorList>
    </citation>
    <scope>NUCLEOTIDE SEQUENCE [LARGE SCALE GENOMIC DNA]</scope>
    <source>
        <strain evidence="2 3">25B10_4</strain>
    </source>
</reference>
<feature type="signal peptide" evidence="1">
    <location>
        <begin position="1"/>
        <end position="20"/>
    </location>
</feature>
<proteinExistence type="predicted"/>
<accession>A0ABN4XCX8</accession>
<keyword evidence="3" id="KW-1185">Reference proteome</keyword>
<keyword evidence="1" id="KW-0732">Signal</keyword>
<evidence type="ECO:0000313" key="2">
    <source>
        <dbReference type="EMBL" id="AQS48116.1"/>
    </source>
</evidence>
<evidence type="ECO:0000256" key="1">
    <source>
        <dbReference type="SAM" id="SignalP"/>
    </source>
</evidence>
<dbReference type="SUPFAM" id="SSF56935">
    <property type="entry name" value="Porins"/>
    <property type="match status" value="1"/>
</dbReference>
<organism evidence="2 3">
    <name type="scientific">Thioclava nitratireducens</name>
    <dbReference type="NCBI Taxonomy" id="1915078"/>
    <lineage>
        <taxon>Bacteria</taxon>
        <taxon>Pseudomonadati</taxon>
        <taxon>Pseudomonadota</taxon>
        <taxon>Alphaproteobacteria</taxon>
        <taxon>Rhodobacterales</taxon>
        <taxon>Paracoccaceae</taxon>
        <taxon>Thioclava</taxon>
    </lineage>
</organism>
<name>A0ABN4XCX8_9RHOB</name>
<feature type="chain" id="PRO_5045120694" description="Long-chain fatty acid transport protein" evidence="1">
    <location>
        <begin position="21"/>
        <end position="365"/>
    </location>
</feature>
<protein>
    <recommendedName>
        <fullName evidence="4">Long-chain fatty acid transport protein</fullName>
    </recommendedName>
</protein>
<sequence length="365" mass="38636">MKRVMTSMVALAIGAGAAHAGGVERSTQSVGILFEQGNYAEMSFGAFNPDVSGTVNYGLYGSPSSGDMAPGYGTLSLGYKQQLNDQWDLAVIFDQPVGAKVHYPAQPAPPAGYPAGGSQASIKSSAVTALVRYKMPSNVSVYGGLRSESVKGNVNLPAQGYTMSTSEETDFGYVVGAAWEKPEIAARVALTYNSKIDHTFDVTENGAPSAPFTTTVPESVNLEFQTGIMKDTLLMGSVRWVHWKQFDITPLGYQIATKGDSLVDYANNTITYNLGVGRRFNDQWSGAIMFGYEKHQGGIVGNLGPTDGFKSVSLAASYQATSNIKITGGVRYVDIGDAKTEIGGSTTDFSGNDGWGAGLRVGINF</sequence>
<dbReference type="Gene3D" id="2.40.160.60">
    <property type="entry name" value="Outer membrane protein transport protein (OMPP1/FadL/TodX)"/>
    <property type="match status" value="1"/>
</dbReference>
<dbReference type="Proteomes" id="UP000185622">
    <property type="component" value="Chromosome"/>
</dbReference>
<dbReference type="RefSeq" id="WP_075776541.1">
    <property type="nucleotide sequence ID" value="NZ_CP019437.1"/>
</dbReference>
<dbReference type="EMBL" id="CP019437">
    <property type="protein sequence ID" value="AQS48116.1"/>
    <property type="molecule type" value="Genomic_DNA"/>
</dbReference>
<evidence type="ECO:0008006" key="4">
    <source>
        <dbReference type="Google" id="ProtNLM"/>
    </source>
</evidence>
<gene>
    <name evidence="2" type="ORF">BMG03_10110</name>
</gene>
<evidence type="ECO:0000313" key="3">
    <source>
        <dbReference type="Proteomes" id="UP000185622"/>
    </source>
</evidence>